<feature type="domain" description="Vesicle tethering protein Uso1/P115-like head" evidence="6">
    <location>
        <begin position="489"/>
        <end position="706"/>
    </location>
</feature>
<dbReference type="InterPro" id="IPR006953">
    <property type="entry name" value="Vesicle_Uso1_P115_head"/>
</dbReference>
<dbReference type="GO" id="GO:0005795">
    <property type="term" value="C:Golgi stack"/>
    <property type="evidence" value="ECO:0007669"/>
    <property type="project" value="TreeGrafter"/>
</dbReference>
<feature type="region of interest" description="Disordered" evidence="5">
    <location>
        <begin position="12"/>
        <end position="65"/>
    </location>
</feature>
<comment type="caution">
    <text evidence="7">The sequence shown here is derived from an EMBL/GenBank/DDBJ whole genome shotgun (WGS) entry which is preliminary data.</text>
</comment>
<feature type="region of interest" description="Disordered" evidence="5">
    <location>
        <begin position="951"/>
        <end position="1006"/>
    </location>
</feature>
<dbReference type="GO" id="GO:0006888">
    <property type="term" value="P:endoplasmic reticulum to Golgi vesicle-mediated transport"/>
    <property type="evidence" value="ECO:0007669"/>
    <property type="project" value="TreeGrafter"/>
</dbReference>
<evidence type="ECO:0000256" key="3">
    <source>
        <dbReference type="ARBA" id="ARBA00023054"/>
    </source>
</evidence>
<keyword evidence="2" id="KW-0333">Golgi apparatus</keyword>
<dbReference type="GO" id="GO:0048211">
    <property type="term" value="P:Golgi vesicle docking"/>
    <property type="evidence" value="ECO:0007669"/>
    <property type="project" value="TreeGrafter"/>
</dbReference>
<accession>A0A8K1FE02</accession>
<dbReference type="EMBL" id="SPLM01000148">
    <property type="protein sequence ID" value="TMW55378.1"/>
    <property type="molecule type" value="Genomic_DNA"/>
</dbReference>
<evidence type="ECO:0000256" key="1">
    <source>
        <dbReference type="ARBA" id="ARBA00004555"/>
    </source>
</evidence>
<dbReference type="GO" id="GO:0048280">
    <property type="term" value="P:vesicle fusion with Golgi apparatus"/>
    <property type="evidence" value="ECO:0007669"/>
    <property type="project" value="InterPro"/>
</dbReference>
<proteinExistence type="predicted"/>
<dbReference type="GO" id="GO:0005783">
    <property type="term" value="C:endoplasmic reticulum"/>
    <property type="evidence" value="ECO:0007669"/>
    <property type="project" value="TreeGrafter"/>
</dbReference>
<feature type="compositionally biased region" description="Low complexity" evidence="5">
    <location>
        <begin position="102"/>
        <end position="113"/>
    </location>
</feature>
<feature type="compositionally biased region" description="Basic and acidic residues" evidence="5">
    <location>
        <begin position="980"/>
        <end position="1006"/>
    </location>
</feature>
<evidence type="ECO:0000259" key="6">
    <source>
        <dbReference type="Pfam" id="PF04869"/>
    </source>
</evidence>
<keyword evidence="3 4" id="KW-0175">Coiled coil</keyword>
<feature type="region of interest" description="Disordered" evidence="5">
    <location>
        <begin position="1308"/>
        <end position="1330"/>
    </location>
</feature>
<dbReference type="GO" id="GO:0006886">
    <property type="term" value="P:intracellular protein transport"/>
    <property type="evidence" value="ECO:0007669"/>
    <property type="project" value="InterPro"/>
</dbReference>
<dbReference type="GO" id="GO:0000139">
    <property type="term" value="C:Golgi membrane"/>
    <property type="evidence" value="ECO:0007669"/>
    <property type="project" value="InterPro"/>
</dbReference>
<evidence type="ECO:0000313" key="8">
    <source>
        <dbReference type="Proteomes" id="UP000794436"/>
    </source>
</evidence>
<evidence type="ECO:0000256" key="2">
    <source>
        <dbReference type="ARBA" id="ARBA00023034"/>
    </source>
</evidence>
<dbReference type="Gene3D" id="1.25.10.10">
    <property type="entry name" value="Leucine-rich Repeat Variant"/>
    <property type="match status" value="1"/>
</dbReference>
<dbReference type="InterPro" id="IPR011989">
    <property type="entry name" value="ARM-like"/>
</dbReference>
<dbReference type="InterPro" id="IPR024095">
    <property type="entry name" value="Vesicle_P115"/>
</dbReference>
<keyword evidence="8" id="KW-1185">Reference proteome</keyword>
<organism evidence="7 8">
    <name type="scientific">Pythium oligandrum</name>
    <name type="common">Mycoparasitic fungus</name>
    <dbReference type="NCBI Taxonomy" id="41045"/>
    <lineage>
        <taxon>Eukaryota</taxon>
        <taxon>Sar</taxon>
        <taxon>Stramenopiles</taxon>
        <taxon>Oomycota</taxon>
        <taxon>Peronosporomycetes</taxon>
        <taxon>Pythiales</taxon>
        <taxon>Pythiaceae</taxon>
        <taxon>Pythium</taxon>
    </lineage>
</organism>
<dbReference type="OrthoDB" id="198977at2759"/>
<evidence type="ECO:0000256" key="4">
    <source>
        <dbReference type="SAM" id="Coils"/>
    </source>
</evidence>
<dbReference type="PANTHER" id="PTHR10013:SF0">
    <property type="entry name" value="GENERAL VESICULAR TRANSPORT FACTOR P115"/>
    <property type="match status" value="1"/>
</dbReference>
<evidence type="ECO:0000313" key="7">
    <source>
        <dbReference type="EMBL" id="TMW55378.1"/>
    </source>
</evidence>
<gene>
    <name evidence="7" type="ORF">Poli38472_013269</name>
</gene>
<dbReference type="InterPro" id="IPR016024">
    <property type="entry name" value="ARM-type_fold"/>
</dbReference>
<dbReference type="Proteomes" id="UP000794436">
    <property type="component" value="Unassembled WGS sequence"/>
</dbReference>
<dbReference type="Pfam" id="PF04869">
    <property type="entry name" value="Uso1_p115_head"/>
    <property type="match status" value="1"/>
</dbReference>
<feature type="coiled-coil region" evidence="4">
    <location>
        <begin position="1111"/>
        <end position="1305"/>
    </location>
</feature>
<evidence type="ECO:0000256" key="5">
    <source>
        <dbReference type="SAM" id="MobiDB-lite"/>
    </source>
</evidence>
<reference evidence="7" key="1">
    <citation type="submission" date="2019-03" db="EMBL/GenBank/DDBJ databases">
        <title>Long read genome sequence of the mycoparasitic Pythium oligandrum ATCC 38472 isolated from sugarbeet rhizosphere.</title>
        <authorList>
            <person name="Gaulin E."/>
        </authorList>
    </citation>
    <scope>NUCLEOTIDE SEQUENCE</scope>
    <source>
        <strain evidence="7">ATCC 38472_TT</strain>
    </source>
</reference>
<feature type="region of interest" description="Disordered" evidence="5">
    <location>
        <begin position="102"/>
        <end position="123"/>
    </location>
</feature>
<feature type="region of interest" description="Disordered" evidence="5">
    <location>
        <begin position="1074"/>
        <end position="1097"/>
    </location>
</feature>
<feature type="compositionally biased region" description="Polar residues" evidence="5">
    <location>
        <begin position="954"/>
        <end position="974"/>
    </location>
</feature>
<dbReference type="SUPFAM" id="SSF48371">
    <property type="entry name" value="ARM repeat"/>
    <property type="match status" value="1"/>
</dbReference>
<dbReference type="GO" id="GO:0012507">
    <property type="term" value="C:ER to Golgi transport vesicle membrane"/>
    <property type="evidence" value="ECO:0007669"/>
    <property type="project" value="TreeGrafter"/>
</dbReference>
<protein>
    <recommendedName>
        <fullName evidence="6">Vesicle tethering protein Uso1/P115-like head domain-containing protein</fullName>
    </recommendedName>
</protein>
<comment type="subcellular location">
    <subcellularLocation>
        <location evidence="1">Golgi apparatus</location>
    </subcellularLocation>
</comment>
<feature type="compositionally biased region" description="Basic and acidic residues" evidence="5">
    <location>
        <begin position="1086"/>
        <end position="1097"/>
    </location>
</feature>
<sequence>MQRVISRVHAIVTTHTGGDDSARSNGVENAAAPSSGRAGTPSNGRVTPPTASPHDAPSNAVSTQTTQEIRLAVERLQYATLLGERKKAVAALLALATSFTTAPTSPDATTTSTIKKPLRRQGGPEHEALGLAAIPVVLSALVSDPRDTELMEAMLELLQALVATSPTTATALLAPPPSAGPTTSSSLRSASMAMSTAMSGMQICLQLLQDPSPWIRGPTIALVKSLQQASQKEFASSVLECKEGLRRLLEVVEDKREHIRDAALQVLVKLTEREKNVQQFLAFEDGFVRLFQIMEAEGLHDGSSVVSDCLQIVNNMVRDNLMTQKLFQDLPFLVTHLPQLLSLPSGVSMEDSNGPPSGLKSTQKKRTLKLSLQLLRFLAAGLHEGVAESRLDELAIRERAMKEAEIPQIQSFIARQSELMGGIAEIACCQHEELTDLQLQALDLLELLCTGNGGNQIILVSLHTKPSRRSFLSELIRLDIGEDETPVGAAATNVLDSLFLNNEAAKMAIFQNLNAPPPMDDEDDSMPMPLTAGRVLLDAMIQNAEAVTNGKSYAAMRTSTILMWKACHRFSSLISDSEFCKELALRIPAQYDTPDAQAVAGDLLLTRCLHIVASTLTKAKDSPSAPLLFQANVGMLTLMIKWCLGCTKAVHEVVSSVSNITLLMDTMVFLSDGETATGFSRDEIVQLRGLFALLLGSCIEFLIDKKKLDDSAVGIPLPPGAMHPKPDAVVAPMQLTRQQLLDMISKRVGLDKFTSAFIQFQQSPSFVSCVRASRNQGSRLLLAPRAYYQEDDNTAEYLFPLYEKVFTNLYRELADKIQKRVISIYTCTEDESDGTTPSVGAVSAYQDLIRIQDREIHELKTQVKELQARNPTEVGVVSTGSTNTAAFEQEKQALIAKYDAEIAQLKAQSTREKTELEQKLAATTKRASTMETRFEGLTKAFEQLEQELQECRSHNGSASAGQHDNTNGFSTMNGNAADLETERSERRRLENELHAEKQKQSEVEQRLAHDAHEWEMAKLQMQQEMEDLRVRVEDTEEQLTESNKMVDTVRAAQELAQRNAEEARAELGQMRASKALESVQDPPKSQSDESSKNEAAAKEMYELWEKERAHARELKSQVDGLERTNAELKTRISELEAMVSSLESKATESDIYSADAETLRKELAQVIEAKEAVESTLREEHNAKLRTQEEEARRLQVSMSEQTAEIERLRSRLDEMKAASAPATFNVNEEKDQTIQELSSRVTELEASVKEQRRKYKTTVTELENEIARMFLDKKEIHRKSKASMKELENEIARMFLEKVEMEKQLNQQNGGEATDGLPPTHHNGGEQTAKQGDDLFATLMASVKTTDVKDTVASTDYGFDLGNGYDEEQPSEFDDVFMLLASLEIQCDVFRERLEATAGTEAVETALTMSRQRGAFA</sequence>
<dbReference type="PANTHER" id="PTHR10013">
    <property type="entry name" value="GENERAL VESICULAR TRANSPORT FACTOR P115"/>
    <property type="match status" value="1"/>
</dbReference>
<name>A0A8K1FE02_PYTOL</name>